<organism evidence="1">
    <name type="scientific">marine sediment metagenome</name>
    <dbReference type="NCBI Taxonomy" id="412755"/>
    <lineage>
        <taxon>unclassified sequences</taxon>
        <taxon>metagenomes</taxon>
        <taxon>ecological metagenomes</taxon>
    </lineage>
</organism>
<reference evidence="1" key="1">
    <citation type="journal article" date="2014" name="Front. Microbiol.">
        <title>High frequency of phylogenetically diverse reductive dehalogenase-homologous genes in deep subseafloor sedimentary metagenomes.</title>
        <authorList>
            <person name="Kawai M."/>
            <person name="Futagami T."/>
            <person name="Toyoda A."/>
            <person name="Takaki Y."/>
            <person name="Nishi S."/>
            <person name="Hori S."/>
            <person name="Arai W."/>
            <person name="Tsubouchi T."/>
            <person name="Morono Y."/>
            <person name="Uchiyama I."/>
            <person name="Ito T."/>
            <person name="Fujiyama A."/>
            <person name="Inagaki F."/>
            <person name="Takami H."/>
        </authorList>
    </citation>
    <scope>NUCLEOTIDE SEQUENCE</scope>
    <source>
        <strain evidence="1">Expedition CK06-06</strain>
    </source>
</reference>
<evidence type="ECO:0000313" key="1">
    <source>
        <dbReference type="EMBL" id="GAF67451.1"/>
    </source>
</evidence>
<dbReference type="AlphaFoldDB" id="X0RWU4"/>
<gene>
    <name evidence="1" type="ORF">S01H1_14531</name>
</gene>
<name>X0RWU4_9ZZZZ</name>
<comment type="caution">
    <text evidence="1">The sequence shown here is derived from an EMBL/GenBank/DDBJ whole genome shotgun (WGS) entry which is preliminary data.</text>
</comment>
<proteinExistence type="predicted"/>
<sequence length="259" mass="30381">MSDEKMVVKDAKEKLGNDYDECLKKDWKVTDVPEDYEERVGKDGRKLNPKSLKNLVQYRKRTKKQKEVALAQLRFTEKQQEKTTTEYVTDPNEAKLLTRLKDILPLNDFFHEDEIPVFFQMIDFYLQDFDEEDLTANDIDDLISIAQNRILEIRLLKHGKSRASAQIDISQAIEKLRKQTEKAKENLLIRRKDRLSGKDVHSFTIVDLVSAYEVNKKQRLVERVDKAVAAEKEFLAERDDYGNHNDLDAKILELDFDDE</sequence>
<accession>X0RWU4</accession>
<dbReference type="EMBL" id="BARS01007565">
    <property type="protein sequence ID" value="GAF67451.1"/>
    <property type="molecule type" value="Genomic_DNA"/>
</dbReference>
<protein>
    <submittedName>
        <fullName evidence="1">Uncharacterized protein</fullName>
    </submittedName>
</protein>